<name>A0ABV4MR55_9VIBR</name>
<dbReference type="InterPro" id="IPR036162">
    <property type="entry name" value="Resolvase-like_N_sf"/>
</dbReference>
<dbReference type="Proteomes" id="UP001570071">
    <property type="component" value="Unassembled WGS sequence"/>
</dbReference>
<gene>
    <name evidence="2" type="ORF">AB6D66_00905</name>
</gene>
<evidence type="ECO:0000313" key="3">
    <source>
        <dbReference type="Proteomes" id="UP001570071"/>
    </source>
</evidence>
<dbReference type="Pfam" id="PF13384">
    <property type="entry name" value="HTH_23"/>
    <property type="match status" value="1"/>
</dbReference>
<dbReference type="InterPro" id="IPR006119">
    <property type="entry name" value="Resolv_N"/>
</dbReference>
<proteinExistence type="predicted"/>
<comment type="caution">
    <text evidence="2">The sequence shown here is derived from an EMBL/GenBank/DDBJ whole genome shotgun (WGS) entry which is preliminary data.</text>
</comment>
<reference evidence="2 3" key="1">
    <citation type="journal article" date="2024" name="ISME J.">
        <title>Tailless and filamentous prophages are predominant in marine Vibrio.</title>
        <authorList>
            <person name="Steensen K."/>
            <person name="Seneca J."/>
            <person name="Bartlau N."/>
            <person name="Yu X.A."/>
            <person name="Hussain F.A."/>
            <person name="Polz M.F."/>
        </authorList>
    </citation>
    <scope>NUCLEOTIDE SEQUENCE [LARGE SCALE GENOMIC DNA]</scope>
    <source>
        <strain evidence="2 3">10N.239.312.F12</strain>
    </source>
</reference>
<dbReference type="SUPFAM" id="SSF53041">
    <property type="entry name" value="Resolvase-like"/>
    <property type="match status" value="1"/>
</dbReference>
<feature type="domain" description="Resolvase/invertase-type recombinase catalytic" evidence="1">
    <location>
        <begin position="39"/>
        <end position="137"/>
    </location>
</feature>
<evidence type="ECO:0000259" key="1">
    <source>
        <dbReference type="Pfam" id="PF00239"/>
    </source>
</evidence>
<protein>
    <submittedName>
        <fullName evidence="2">Recombinase family protein</fullName>
    </submittedName>
</protein>
<keyword evidence="3" id="KW-1185">Reference proteome</keyword>
<dbReference type="Gene3D" id="3.40.50.1390">
    <property type="entry name" value="Resolvase, N-terminal catalytic domain"/>
    <property type="match status" value="1"/>
</dbReference>
<organism evidence="2 3">
    <name type="scientific">Vibrio pomeroyi</name>
    <dbReference type="NCBI Taxonomy" id="198832"/>
    <lineage>
        <taxon>Bacteria</taxon>
        <taxon>Pseudomonadati</taxon>
        <taxon>Pseudomonadota</taxon>
        <taxon>Gammaproteobacteria</taxon>
        <taxon>Vibrionales</taxon>
        <taxon>Vibrionaceae</taxon>
        <taxon>Vibrio</taxon>
    </lineage>
</organism>
<accession>A0ABV4MR55</accession>
<dbReference type="Pfam" id="PF00239">
    <property type="entry name" value="Resolvase"/>
    <property type="match status" value="1"/>
</dbReference>
<dbReference type="RefSeq" id="WP_269336829.1">
    <property type="nucleotide sequence ID" value="NZ_JBFSSG010000001.1"/>
</dbReference>
<dbReference type="EMBL" id="JBFSSG010000001">
    <property type="protein sequence ID" value="MEZ8719605.1"/>
    <property type="molecule type" value="Genomic_DNA"/>
</dbReference>
<sequence length="400" mass="45103">MAYYGYIFGNKDDYIQQFEAKDIPPATIENLHLECLSNSESRPSLESLFEIMQDGDTLVFPSFEHIGSTMSDVILTIDSLTMMNINVKVLDLNDSLFIERMGGSKDLSENLKSLISIQSRVLKRKQAHGIEKAKEADAALPGWQVDAKKYKGRVGGQTATKLKVAALSLNGKRPTEIAEIMGISRGSVYNYINSVEKTHPTAITAFKYLSAIPNFELKPCFTYHNVGIFLLDIHLYLMKMSQSEIREKIKIYLDSGYVTTSNQSFLEQVKSGKLNEILNLRTSNCRNFEDANFALLRLTENVNTLHLDTMFMLYDYTKGEMSKLITKDLKEAHLIATRIYHLTDSSSSYSHECFNKLFTAIGITEPSELEKQITWEGLQVFITAGEQGISIATTISHYTD</sequence>
<evidence type="ECO:0000313" key="2">
    <source>
        <dbReference type="EMBL" id="MEZ8719605.1"/>
    </source>
</evidence>